<accession>A0A1J6KBX5</accession>
<feature type="chain" id="PRO_5012091624" description="Carboxypeptidase A inhibitor-like domain-containing protein" evidence="1">
    <location>
        <begin position="23"/>
        <end position="94"/>
    </location>
</feature>
<feature type="signal peptide" evidence="1">
    <location>
        <begin position="1"/>
        <end position="22"/>
    </location>
</feature>
<name>A0A1J6KBX5_NICAT</name>
<dbReference type="OMA" id="PHENPTW"/>
<gene>
    <name evidence="3" type="ORF">A4A49_21570</name>
</gene>
<evidence type="ECO:0000259" key="2">
    <source>
        <dbReference type="Pfam" id="PF02977"/>
    </source>
</evidence>
<organism evidence="3 4">
    <name type="scientific">Nicotiana attenuata</name>
    <name type="common">Coyote tobacco</name>
    <dbReference type="NCBI Taxonomy" id="49451"/>
    <lineage>
        <taxon>Eukaryota</taxon>
        <taxon>Viridiplantae</taxon>
        <taxon>Streptophyta</taxon>
        <taxon>Embryophyta</taxon>
        <taxon>Tracheophyta</taxon>
        <taxon>Spermatophyta</taxon>
        <taxon>Magnoliopsida</taxon>
        <taxon>eudicotyledons</taxon>
        <taxon>Gunneridae</taxon>
        <taxon>Pentapetalae</taxon>
        <taxon>asterids</taxon>
        <taxon>lamiids</taxon>
        <taxon>Solanales</taxon>
        <taxon>Solanaceae</taxon>
        <taxon>Nicotianoideae</taxon>
        <taxon>Nicotianeae</taxon>
        <taxon>Nicotiana</taxon>
    </lineage>
</organism>
<dbReference type="InterPro" id="IPR004231">
    <property type="entry name" value="COpept_A_inh-like"/>
</dbReference>
<proteinExistence type="predicted"/>
<evidence type="ECO:0000313" key="4">
    <source>
        <dbReference type="Proteomes" id="UP000187609"/>
    </source>
</evidence>
<dbReference type="AlphaFoldDB" id="A0A1J6KBX5"/>
<dbReference type="Gramene" id="OIT27589">
    <property type="protein sequence ID" value="OIT27589"/>
    <property type="gene ID" value="A4A49_21570"/>
</dbReference>
<comment type="caution">
    <text evidence="3">The sequence shown here is derived from an EMBL/GenBank/DDBJ whole genome shotgun (WGS) entry which is preliminary data.</text>
</comment>
<feature type="domain" description="Carboxypeptidase A inhibitor-like" evidence="2">
    <location>
        <begin position="49"/>
        <end position="76"/>
    </location>
</feature>
<keyword evidence="4" id="KW-1185">Reference proteome</keyword>
<reference evidence="3" key="1">
    <citation type="submission" date="2016-11" db="EMBL/GenBank/DDBJ databases">
        <title>The genome of Nicotiana attenuata.</title>
        <authorList>
            <person name="Xu S."/>
            <person name="Brockmoeller T."/>
            <person name="Gaquerel E."/>
            <person name="Navarro A."/>
            <person name="Kuhl H."/>
            <person name="Gase K."/>
            <person name="Ling Z."/>
            <person name="Zhou W."/>
            <person name="Kreitzer C."/>
            <person name="Stanke M."/>
            <person name="Tang H."/>
            <person name="Lyons E."/>
            <person name="Pandey P."/>
            <person name="Pandey S.P."/>
            <person name="Timmermann B."/>
            <person name="Baldwin I.T."/>
        </authorList>
    </citation>
    <scope>NUCLEOTIDE SEQUENCE [LARGE SCALE GENOMIC DNA]</scope>
    <source>
        <strain evidence="3">UT</strain>
    </source>
</reference>
<dbReference type="Pfam" id="PF02977">
    <property type="entry name" value="CarbpepA_inh"/>
    <property type="match status" value="1"/>
</dbReference>
<protein>
    <recommendedName>
        <fullName evidence="2">Carboxypeptidase A inhibitor-like domain-containing protein</fullName>
    </recommendedName>
</protein>
<keyword evidence="1" id="KW-0732">Signal</keyword>
<evidence type="ECO:0000313" key="3">
    <source>
        <dbReference type="EMBL" id="OIT27589.1"/>
    </source>
</evidence>
<dbReference type="Proteomes" id="UP000187609">
    <property type="component" value="Unassembled WGS sequence"/>
</dbReference>
<dbReference type="EMBL" id="MJEQ01002351">
    <property type="protein sequence ID" value="OIT27589.1"/>
    <property type="molecule type" value="Genomic_DNA"/>
</dbReference>
<sequence>MAVTYSLFKFVILFTILLTATAVDLSRNSMMTMGGLPLSISMMKLKLNQNEEETCGRKCSSHAECSDGWICRWCWWHYQLNYDRYDYHCSMLPN</sequence>
<evidence type="ECO:0000256" key="1">
    <source>
        <dbReference type="SAM" id="SignalP"/>
    </source>
</evidence>